<evidence type="ECO:0000259" key="3">
    <source>
        <dbReference type="PROSITE" id="PS50977"/>
    </source>
</evidence>
<organism evidence="4 5">
    <name type="scientific">Clostridium tepidiprofundi DSM 19306</name>
    <dbReference type="NCBI Taxonomy" id="1121338"/>
    <lineage>
        <taxon>Bacteria</taxon>
        <taxon>Bacillati</taxon>
        <taxon>Bacillota</taxon>
        <taxon>Clostridia</taxon>
        <taxon>Eubacteriales</taxon>
        <taxon>Clostridiaceae</taxon>
        <taxon>Clostridium</taxon>
    </lineage>
</organism>
<evidence type="ECO:0000256" key="2">
    <source>
        <dbReference type="PROSITE-ProRule" id="PRU00335"/>
    </source>
</evidence>
<evidence type="ECO:0000256" key="1">
    <source>
        <dbReference type="ARBA" id="ARBA00023125"/>
    </source>
</evidence>
<gene>
    <name evidence="4" type="primary">dhaS</name>
    <name evidence="4" type="ORF">CLTEP_14860</name>
</gene>
<dbReference type="Proteomes" id="UP000075531">
    <property type="component" value="Unassembled WGS sequence"/>
</dbReference>
<feature type="DNA-binding region" description="H-T-H motif" evidence="2">
    <location>
        <begin position="26"/>
        <end position="45"/>
    </location>
</feature>
<dbReference type="InterPro" id="IPR001647">
    <property type="entry name" value="HTH_TetR"/>
</dbReference>
<dbReference type="GO" id="GO:0003677">
    <property type="term" value="F:DNA binding"/>
    <property type="evidence" value="ECO:0007669"/>
    <property type="project" value="UniProtKB-UniRule"/>
</dbReference>
<evidence type="ECO:0000313" key="5">
    <source>
        <dbReference type="Proteomes" id="UP000075531"/>
    </source>
</evidence>
<dbReference type="OrthoDB" id="9810250at2"/>
<reference evidence="4 5" key="1">
    <citation type="submission" date="2016-02" db="EMBL/GenBank/DDBJ databases">
        <title>Genome sequence of Clostridium tepidiprofundi DSM 19306.</title>
        <authorList>
            <person name="Poehlein A."/>
            <person name="Daniel R."/>
        </authorList>
    </citation>
    <scope>NUCLEOTIDE SEQUENCE [LARGE SCALE GENOMIC DNA]</scope>
    <source>
        <strain evidence="4 5">DSM 19306</strain>
    </source>
</reference>
<comment type="caution">
    <text evidence="4">The sequence shown here is derived from an EMBL/GenBank/DDBJ whole genome shotgun (WGS) entry which is preliminary data.</text>
</comment>
<keyword evidence="5" id="KW-1185">Reference proteome</keyword>
<dbReference type="SUPFAM" id="SSF46689">
    <property type="entry name" value="Homeodomain-like"/>
    <property type="match status" value="1"/>
</dbReference>
<protein>
    <submittedName>
        <fullName evidence="4">HTH-type dhaKLM operon transcriptional activator DhaS</fullName>
    </submittedName>
</protein>
<keyword evidence="1 2" id="KW-0238">DNA-binding</keyword>
<dbReference type="STRING" id="1121338.CLTEP_14860"/>
<dbReference type="EMBL" id="LTBA01000014">
    <property type="protein sequence ID" value="KYH34558.1"/>
    <property type="molecule type" value="Genomic_DNA"/>
</dbReference>
<proteinExistence type="predicted"/>
<dbReference type="PATRIC" id="fig|1121338.3.peg.1530"/>
<dbReference type="AlphaFoldDB" id="A0A151B3R2"/>
<dbReference type="PANTHER" id="PTHR43479:SF7">
    <property type="entry name" value="TETR-FAMILY TRANSCRIPTIONAL REGULATOR"/>
    <property type="match status" value="1"/>
</dbReference>
<accession>A0A151B3R2</accession>
<dbReference type="PANTHER" id="PTHR43479">
    <property type="entry name" value="ACREF/ENVCD OPERON REPRESSOR-RELATED"/>
    <property type="match status" value="1"/>
</dbReference>
<dbReference type="Pfam" id="PF00440">
    <property type="entry name" value="TetR_N"/>
    <property type="match status" value="1"/>
</dbReference>
<dbReference type="InterPro" id="IPR009057">
    <property type="entry name" value="Homeodomain-like_sf"/>
</dbReference>
<dbReference type="Pfam" id="PF14278">
    <property type="entry name" value="TetR_C_8"/>
    <property type="match status" value="1"/>
</dbReference>
<feature type="domain" description="HTH tetR-type" evidence="3">
    <location>
        <begin position="3"/>
        <end position="63"/>
    </location>
</feature>
<name>A0A151B3R2_9CLOT</name>
<evidence type="ECO:0000313" key="4">
    <source>
        <dbReference type="EMBL" id="KYH34558.1"/>
    </source>
</evidence>
<sequence length="188" mass="22270">MSQLTEKALAKSLKNLMKTTPLSKITVNDIVNGCGVNRRTLYYHFHDMYELLEWIFKTEVHDAIGENRTYKTWKKGFKQLLEYLKENEKMVLNTYHSIGREYLEFHLYNEVFNLVYDVINELSEGKNISEKGKKFITDFYKFAFVGLLLEWIKSNMKDSPEEIVENLDKIISGDMQKDLRNFETKITN</sequence>
<dbReference type="InterPro" id="IPR050624">
    <property type="entry name" value="HTH-type_Tx_Regulator"/>
</dbReference>
<dbReference type="Gene3D" id="1.10.357.10">
    <property type="entry name" value="Tetracycline Repressor, domain 2"/>
    <property type="match status" value="1"/>
</dbReference>
<dbReference type="PROSITE" id="PS50977">
    <property type="entry name" value="HTH_TETR_2"/>
    <property type="match status" value="1"/>
</dbReference>
<dbReference type="InterPro" id="IPR039532">
    <property type="entry name" value="TetR_C_Firmicutes"/>
</dbReference>
<dbReference type="RefSeq" id="WP_084364744.1">
    <property type="nucleotide sequence ID" value="NZ_LTBA01000014.1"/>
</dbReference>